<feature type="transmembrane region" description="Helical" evidence="5">
    <location>
        <begin position="404"/>
        <end position="424"/>
    </location>
</feature>
<keyword evidence="3 5" id="KW-1133">Transmembrane helix</keyword>
<accession>A0ABD1F346</accession>
<evidence type="ECO:0000256" key="1">
    <source>
        <dbReference type="ARBA" id="ARBA00004141"/>
    </source>
</evidence>
<feature type="transmembrane region" description="Helical" evidence="5">
    <location>
        <begin position="61"/>
        <end position="81"/>
    </location>
</feature>
<evidence type="ECO:0000313" key="7">
    <source>
        <dbReference type="EMBL" id="KAL1506632.1"/>
    </source>
</evidence>
<evidence type="ECO:0000256" key="4">
    <source>
        <dbReference type="ARBA" id="ARBA00023136"/>
    </source>
</evidence>
<keyword evidence="8" id="KW-1185">Reference proteome</keyword>
<feature type="transmembrane region" description="Helical" evidence="5">
    <location>
        <begin position="87"/>
        <end position="111"/>
    </location>
</feature>
<feature type="domain" description="Amino acid transporter transmembrane" evidence="6">
    <location>
        <begin position="60"/>
        <end position="463"/>
    </location>
</feature>
<comment type="subcellular location">
    <subcellularLocation>
        <location evidence="1">Membrane</location>
        <topology evidence="1">Multi-pass membrane protein</topology>
    </subcellularLocation>
</comment>
<sequence>MSDKDKKNNLTIPSLETFSSKTELVMSEKNCRTLEMNCVDELCDKTYKPHEHRTLSHPNNFLGAFLHLVKSSLGTGILAVPRAFKSAGLLVGLIGNILIGILCTHTVYILVQTSEKVCSKGKIPSLGFANTAEEVFKQGPKCLKKWARVSRAFVEFALVSTYYLGVAVYMVFISVSLTKLFSFYYPEAAAWDRYLLKLVIMALLMVLCQIREIKHMVPFSFIANVMLAVAFGITGYYIFSGLDEVDLTKLNMSNGFSGLPSFFSTVLFAMEGIGTIMPVENSMPEPKFLGTCGVLNSAMIVIVFFFTSIGFLGYYRYGELTEVTIMKNLPDDTIPAQIAQGAIAISVFFSFMLQFYIPTDILWRRLKQMVPEEKYNICQIWLRIIMVAVVTAIAIAGGEDLGSLIDLVGAIFFSSLGFLVPAILDIIVNFDDGWGPFHWKLLKNLCIIFLALFALISGSYYAILDMIK</sequence>
<feature type="transmembrane region" description="Helical" evidence="5">
    <location>
        <begin position="259"/>
        <end position="276"/>
    </location>
</feature>
<dbReference type="PANTHER" id="PTHR22950">
    <property type="entry name" value="AMINO ACID TRANSPORTER"/>
    <property type="match status" value="1"/>
</dbReference>
<evidence type="ECO:0000259" key="6">
    <source>
        <dbReference type="Pfam" id="PF01490"/>
    </source>
</evidence>
<comment type="caution">
    <text evidence="7">The sequence shown here is derived from an EMBL/GenBank/DDBJ whole genome shotgun (WGS) entry which is preliminary data.</text>
</comment>
<protein>
    <recommendedName>
        <fullName evidence="6">Amino acid transporter transmembrane domain-containing protein</fullName>
    </recommendedName>
</protein>
<dbReference type="GO" id="GO:0016020">
    <property type="term" value="C:membrane"/>
    <property type="evidence" value="ECO:0007669"/>
    <property type="project" value="UniProtKB-SubCell"/>
</dbReference>
<dbReference type="AlphaFoldDB" id="A0ABD1F346"/>
<evidence type="ECO:0000256" key="2">
    <source>
        <dbReference type="ARBA" id="ARBA00022692"/>
    </source>
</evidence>
<dbReference type="Gene3D" id="1.20.1740.10">
    <property type="entry name" value="Amino acid/polyamine transporter I"/>
    <property type="match status" value="1"/>
</dbReference>
<dbReference type="InterPro" id="IPR013057">
    <property type="entry name" value="AA_transpt_TM"/>
</dbReference>
<evidence type="ECO:0000313" key="8">
    <source>
        <dbReference type="Proteomes" id="UP001566132"/>
    </source>
</evidence>
<keyword evidence="2 5" id="KW-0812">Transmembrane</keyword>
<feature type="transmembrane region" description="Helical" evidence="5">
    <location>
        <begin position="217"/>
        <end position="239"/>
    </location>
</feature>
<organism evidence="7 8">
    <name type="scientific">Hypothenemus hampei</name>
    <name type="common">Coffee berry borer</name>
    <dbReference type="NCBI Taxonomy" id="57062"/>
    <lineage>
        <taxon>Eukaryota</taxon>
        <taxon>Metazoa</taxon>
        <taxon>Ecdysozoa</taxon>
        <taxon>Arthropoda</taxon>
        <taxon>Hexapoda</taxon>
        <taxon>Insecta</taxon>
        <taxon>Pterygota</taxon>
        <taxon>Neoptera</taxon>
        <taxon>Endopterygota</taxon>
        <taxon>Coleoptera</taxon>
        <taxon>Polyphaga</taxon>
        <taxon>Cucujiformia</taxon>
        <taxon>Curculionidae</taxon>
        <taxon>Scolytinae</taxon>
        <taxon>Hypothenemus</taxon>
    </lineage>
</organism>
<dbReference type="PANTHER" id="PTHR22950:SF494">
    <property type="entry name" value="GH04538P"/>
    <property type="match status" value="1"/>
</dbReference>
<dbReference type="Proteomes" id="UP001566132">
    <property type="component" value="Unassembled WGS sequence"/>
</dbReference>
<name>A0ABD1F346_HYPHA</name>
<proteinExistence type="predicted"/>
<feature type="transmembrane region" description="Helical" evidence="5">
    <location>
        <begin position="380"/>
        <end position="398"/>
    </location>
</feature>
<gene>
    <name evidence="7" type="ORF">ABEB36_005958</name>
</gene>
<dbReference type="Pfam" id="PF01490">
    <property type="entry name" value="Aa_trans"/>
    <property type="match status" value="1"/>
</dbReference>
<dbReference type="EMBL" id="JBDJPC010000004">
    <property type="protein sequence ID" value="KAL1506632.1"/>
    <property type="molecule type" value="Genomic_DNA"/>
</dbReference>
<reference evidence="7 8" key="1">
    <citation type="submission" date="2024-05" db="EMBL/GenBank/DDBJ databases">
        <title>Genetic variation in Jamaican populations of the coffee berry borer (Hypothenemus hampei).</title>
        <authorList>
            <person name="Errbii M."/>
            <person name="Myrie A."/>
        </authorList>
    </citation>
    <scope>NUCLEOTIDE SEQUENCE [LARGE SCALE GENOMIC DNA]</scope>
    <source>
        <strain evidence="7">JA-Hopewell-2020-01-JO</strain>
        <tissue evidence="7">Whole body</tissue>
    </source>
</reference>
<evidence type="ECO:0000256" key="3">
    <source>
        <dbReference type="ARBA" id="ARBA00022989"/>
    </source>
</evidence>
<feature type="transmembrane region" description="Helical" evidence="5">
    <location>
        <begin position="445"/>
        <end position="463"/>
    </location>
</feature>
<feature type="transmembrane region" description="Helical" evidence="5">
    <location>
        <begin position="334"/>
        <end position="359"/>
    </location>
</feature>
<keyword evidence="4 5" id="KW-0472">Membrane</keyword>
<evidence type="ECO:0000256" key="5">
    <source>
        <dbReference type="SAM" id="Phobius"/>
    </source>
</evidence>
<feature type="transmembrane region" description="Helical" evidence="5">
    <location>
        <begin position="288"/>
        <end position="314"/>
    </location>
</feature>
<feature type="transmembrane region" description="Helical" evidence="5">
    <location>
        <begin position="153"/>
        <end position="174"/>
    </location>
</feature>
<feature type="transmembrane region" description="Helical" evidence="5">
    <location>
        <begin position="194"/>
        <end position="210"/>
    </location>
</feature>